<proteinExistence type="predicted"/>
<dbReference type="InterPro" id="IPR002591">
    <property type="entry name" value="Phosphodiest/P_Trfase"/>
</dbReference>
<protein>
    <submittedName>
        <fullName evidence="7">Alkaline phosphatase</fullName>
    </submittedName>
</protein>
<dbReference type="Gene3D" id="3.30.1360.150">
    <property type="match status" value="1"/>
</dbReference>
<dbReference type="eggNOG" id="COG1524">
    <property type="taxonomic scope" value="Bacteria"/>
</dbReference>
<keyword evidence="1 4" id="KW-0597">Phosphoprotein</keyword>
<dbReference type="AlphaFoldDB" id="A0A074LH77"/>
<keyword evidence="6" id="KW-1133">Transmembrane helix</keyword>
<evidence type="ECO:0000313" key="7">
    <source>
        <dbReference type="EMBL" id="KEO73112.1"/>
    </source>
</evidence>
<dbReference type="PANTHER" id="PTHR10151">
    <property type="entry name" value="ECTONUCLEOTIDE PYROPHOSPHATASE/PHOSPHODIESTERASE"/>
    <property type="match status" value="1"/>
</dbReference>
<dbReference type="Proteomes" id="UP000027821">
    <property type="component" value="Unassembled WGS sequence"/>
</dbReference>
<evidence type="ECO:0000256" key="3">
    <source>
        <dbReference type="ARBA" id="ARBA00022729"/>
    </source>
</evidence>
<feature type="binding site" evidence="5">
    <location>
        <begin position="160"/>
        <end position="162"/>
    </location>
    <ligand>
        <name>substrate</name>
    </ligand>
</feature>
<keyword evidence="3" id="KW-0732">Signal</keyword>
<gene>
    <name evidence="7" type="ORF">EL17_16005</name>
</gene>
<accession>A0A074LH77</accession>
<evidence type="ECO:0000313" key="8">
    <source>
        <dbReference type="Proteomes" id="UP000027821"/>
    </source>
</evidence>
<dbReference type="GO" id="GO:0046872">
    <property type="term" value="F:metal ion binding"/>
    <property type="evidence" value="ECO:0007669"/>
    <property type="project" value="UniProtKB-KW"/>
</dbReference>
<dbReference type="SUPFAM" id="SSF53649">
    <property type="entry name" value="Alkaline phosphatase-like"/>
    <property type="match status" value="2"/>
</dbReference>
<organism evidence="7 8">
    <name type="scientific">Anditalea andensis</name>
    <dbReference type="NCBI Taxonomy" id="1048983"/>
    <lineage>
        <taxon>Bacteria</taxon>
        <taxon>Pseudomonadati</taxon>
        <taxon>Bacteroidota</taxon>
        <taxon>Cytophagia</taxon>
        <taxon>Cytophagales</taxon>
        <taxon>Cytophagaceae</taxon>
        <taxon>Anditalea</taxon>
    </lineage>
</organism>
<dbReference type="CDD" id="cd16016">
    <property type="entry name" value="AP-SPAP"/>
    <property type="match status" value="1"/>
</dbReference>
<comment type="caution">
    <text evidence="7">The sequence shown here is derived from an EMBL/GenBank/DDBJ whole genome shotgun (WGS) entry which is preliminary data.</text>
</comment>
<dbReference type="RefSeq" id="WP_035076441.1">
    <property type="nucleotide sequence ID" value="NZ_JMIH01000023.1"/>
</dbReference>
<dbReference type="OrthoDB" id="9766127at2"/>
<keyword evidence="6" id="KW-0472">Membrane</keyword>
<keyword evidence="8" id="KW-1185">Reference proteome</keyword>
<dbReference type="PANTHER" id="PTHR10151:SF120">
    <property type="entry name" value="BIS(5'-ADENOSYL)-TRIPHOSPHATASE"/>
    <property type="match status" value="1"/>
</dbReference>
<sequence>MKLRHLGIIIFLFFLCFRISYAQTPDKPKLVVGIIVDGMRHEYLYKYYDRFTEGGFKRLMNDGYMMSNTHINYIPTLTAPGHASIYTGATPSVHGIIANDWFVKPLGKSIYSAEDQKYSNVGGSARYGHISPQNLKSTTITDELRLSTNNRSKVVSISLKERGAVFSAGHLGNALWMDGQSGEFMTSTYYMDTLPSWVHHFNSLQLTQRYLSQTWNTLYPIETYIQSVEDAFEFEGKFKGLKSSNFPYDLSTLKEKNGGMNMIMTTPFGNSLTFDMAYAALEGENLGKGQEVDFLALSLSSTDFIGHKFGPTAVETEDTYLRVDRDLENFLQYMDMQYGKNEYLVFMTSDHGMADLVEYLGSEQVPSGRLNKQIIIDDITTSLNEKFGLPFNVEKMLLLGIVITACYIACLFYFRYSRPYLFQKKYLVILSFLYLAIMAMIPYQEFKAYRNRLGGWVSDFSNEQFYINSRLADEKGIDMSEIQTYIANRMLQYEGVKHAYTATDLKRQNYTNGSAKDLQLGFNHKSSGDVMLILEPGWLNIDYLGTTHNTGYNYNTHVPLIFFGWNIPQGQSMEYCTITNLAPTLSMLLNISLPGGATGQPIMSLFDQ</sequence>
<dbReference type="EMBL" id="JMIH01000023">
    <property type="protein sequence ID" value="KEO73112.1"/>
    <property type="molecule type" value="Genomic_DNA"/>
</dbReference>
<feature type="transmembrane region" description="Helical" evidence="6">
    <location>
        <begin position="396"/>
        <end position="414"/>
    </location>
</feature>
<feature type="binding site" evidence="5">
    <location>
        <position position="99"/>
    </location>
    <ligand>
        <name>substrate</name>
    </ligand>
</feature>
<feature type="active site" description="Phosphothreonine intermediate" evidence="4">
    <location>
        <position position="78"/>
    </location>
</feature>
<keyword evidence="2" id="KW-0479">Metal-binding</keyword>
<dbReference type="InterPro" id="IPR026263">
    <property type="entry name" value="Alkaline_phosphatase_prok"/>
</dbReference>
<keyword evidence="6" id="KW-0812">Transmembrane</keyword>
<dbReference type="Pfam" id="PF01663">
    <property type="entry name" value="Phosphodiest"/>
    <property type="match status" value="1"/>
</dbReference>
<feature type="transmembrane region" description="Helical" evidence="6">
    <location>
        <begin position="426"/>
        <end position="443"/>
    </location>
</feature>
<evidence type="ECO:0000256" key="5">
    <source>
        <dbReference type="PIRSR" id="PIRSR031924-51"/>
    </source>
</evidence>
<evidence type="ECO:0000256" key="1">
    <source>
        <dbReference type="ARBA" id="ARBA00022553"/>
    </source>
</evidence>
<evidence type="ECO:0000256" key="2">
    <source>
        <dbReference type="ARBA" id="ARBA00022723"/>
    </source>
</evidence>
<evidence type="ECO:0000256" key="4">
    <source>
        <dbReference type="PIRSR" id="PIRSR031924-50"/>
    </source>
</evidence>
<dbReference type="GO" id="GO:0004035">
    <property type="term" value="F:alkaline phosphatase activity"/>
    <property type="evidence" value="ECO:0007669"/>
    <property type="project" value="InterPro"/>
</dbReference>
<evidence type="ECO:0000256" key="6">
    <source>
        <dbReference type="SAM" id="Phobius"/>
    </source>
</evidence>
<name>A0A074LH77_9BACT</name>
<dbReference type="InterPro" id="IPR017850">
    <property type="entry name" value="Alkaline_phosphatase_core_sf"/>
</dbReference>
<dbReference type="Gene3D" id="3.40.720.10">
    <property type="entry name" value="Alkaline Phosphatase, subunit A"/>
    <property type="match status" value="2"/>
</dbReference>
<dbReference type="PIRSF" id="PIRSF031924">
    <property type="entry name" value="Pi-irrepressible_AP"/>
    <property type="match status" value="1"/>
</dbReference>
<reference evidence="7 8" key="1">
    <citation type="submission" date="2014-04" db="EMBL/GenBank/DDBJ databases">
        <title>Characterization and application of a salt tolerant electro-active bacterium.</title>
        <authorList>
            <person name="Yang L."/>
            <person name="Wei S."/>
            <person name="Tay Q.X.M."/>
        </authorList>
    </citation>
    <scope>NUCLEOTIDE SEQUENCE [LARGE SCALE GENOMIC DNA]</scope>
    <source>
        <strain evidence="7 8">LY1</strain>
    </source>
</reference>
<dbReference type="STRING" id="1048983.EL17_16005"/>